<dbReference type="PANTHER" id="PTHR46268">
    <property type="entry name" value="STRESS RESPONSE PROTEIN NHAX"/>
    <property type="match status" value="1"/>
</dbReference>
<dbReference type="PANTHER" id="PTHR46268:SF6">
    <property type="entry name" value="UNIVERSAL STRESS PROTEIN UP12"/>
    <property type="match status" value="1"/>
</dbReference>
<dbReference type="Pfam" id="PF00582">
    <property type="entry name" value="Usp"/>
    <property type="match status" value="2"/>
</dbReference>
<gene>
    <name evidence="3" type="ORF">G3N55_11510</name>
</gene>
<name>A0A6N9TYB4_DISTH</name>
<organism evidence="3 4">
    <name type="scientific">Dissulfurirhabdus thermomarina</name>
    <dbReference type="NCBI Taxonomy" id="1765737"/>
    <lineage>
        <taxon>Bacteria</taxon>
        <taxon>Deltaproteobacteria</taxon>
        <taxon>Dissulfurirhabdaceae</taxon>
        <taxon>Dissulfurirhabdus</taxon>
    </lineage>
</organism>
<dbReference type="InterPro" id="IPR006015">
    <property type="entry name" value="Universal_stress_UspA"/>
</dbReference>
<protein>
    <submittedName>
        <fullName evidence="3">Universal stress protein</fullName>
    </submittedName>
</protein>
<proteinExistence type="inferred from homology"/>
<dbReference type="CDD" id="cd00293">
    <property type="entry name" value="USP-like"/>
    <property type="match status" value="2"/>
</dbReference>
<dbReference type="AlphaFoldDB" id="A0A6N9TYB4"/>
<keyword evidence="4" id="KW-1185">Reference proteome</keyword>
<dbReference type="RefSeq" id="WP_163299701.1">
    <property type="nucleotide sequence ID" value="NZ_JAAGRR010000180.1"/>
</dbReference>
<feature type="domain" description="UspA" evidence="2">
    <location>
        <begin position="141"/>
        <end position="275"/>
    </location>
</feature>
<evidence type="ECO:0000256" key="1">
    <source>
        <dbReference type="ARBA" id="ARBA00008791"/>
    </source>
</evidence>
<feature type="domain" description="UspA" evidence="2">
    <location>
        <begin position="47"/>
        <end position="123"/>
    </location>
</feature>
<comment type="similarity">
    <text evidence="1">Belongs to the universal stress protein A family.</text>
</comment>
<dbReference type="EMBL" id="JAAGRR010000180">
    <property type="protein sequence ID" value="NDY43466.1"/>
    <property type="molecule type" value="Genomic_DNA"/>
</dbReference>
<dbReference type="Gene3D" id="3.40.50.620">
    <property type="entry name" value="HUPs"/>
    <property type="match status" value="2"/>
</dbReference>
<comment type="caution">
    <text evidence="3">The sequence shown here is derived from an EMBL/GenBank/DDBJ whole genome shotgun (WGS) entry which is preliminary data.</text>
</comment>
<dbReference type="SUPFAM" id="SSF52402">
    <property type="entry name" value="Adenine nucleotide alpha hydrolases-like"/>
    <property type="match status" value="2"/>
</dbReference>
<evidence type="ECO:0000259" key="2">
    <source>
        <dbReference type="Pfam" id="PF00582"/>
    </source>
</evidence>
<sequence>MFKRLLIATDTDAASPRILECLPEGNPLGVEEIVLVHVAGPDAAGAADRIAAARRGLEARGFCVKVDLPAGVPTRAILEAADRHDASVIVVGSHHRGTLRGALVGSTSYSVLHETDRPVLLVRLWGDGACDAPAGPAQCLRHILFPTDFSETAERAFLYLEALARAAGSEVTLYHVHDRARIDPYLRDRLPEFDRVDRERLERLKAHLEANGAGPCHVEVSYGVPAQRILHLARNKDFSLVVMGTQGRGFLPEVYMGSTANAVARHGPLPVLFVPKRR</sequence>
<dbReference type="InterPro" id="IPR014729">
    <property type="entry name" value="Rossmann-like_a/b/a_fold"/>
</dbReference>
<dbReference type="Proteomes" id="UP000469346">
    <property type="component" value="Unassembled WGS sequence"/>
</dbReference>
<accession>A0A6N9TYB4</accession>
<dbReference type="PRINTS" id="PR01438">
    <property type="entry name" value="UNVRSLSTRESS"/>
</dbReference>
<evidence type="ECO:0000313" key="4">
    <source>
        <dbReference type="Proteomes" id="UP000469346"/>
    </source>
</evidence>
<reference evidence="3 4" key="1">
    <citation type="submission" date="2020-02" db="EMBL/GenBank/DDBJ databases">
        <title>Comparative genomics of sulfur disproportionating microorganisms.</title>
        <authorList>
            <person name="Ward L.M."/>
            <person name="Bertran E."/>
            <person name="Johnston D.T."/>
        </authorList>
    </citation>
    <scope>NUCLEOTIDE SEQUENCE [LARGE SCALE GENOMIC DNA]</scope>
    <source>
        <strain evidence="3 4">DSM 100025</strain>
    </source>
</reference>
<evidence type="ECO:0000313" key="3">
    <source>
        <dbReference type="EMBL" id="NDY43466.1"/>
    </source>
</evidence>
<dbReference type="InterPro" id="IPR006016">
    <property type="entry name" value="UspA"/>
</dbReference>